<dbReference type="GO" id="GO:0016485">
    <property type="term" value="P:protein processing"/>
    <property type="evidence" value="ECO:0007669"/>
    <property type="project" value="TreeGrafter"/>
</dbReference>
<evidence type="ECO:0000259" key="7">
    <source>
        <dbReference type="Pfam" id="PF01431"/>
    </source>
</evidence>
<evidence type="ECO:0000256" key="3">
    <source>
        <dbReference type="ARBA" id="ARBA00022723"/>
    </source>
</evidence>
<dbReference type="InterPro" id="IPR000718">
    <property type="entry name" value="Peptidase_M13"/>
</dbReference>
<keyword evidence="6" id="KW-0482">Metalloprotease</keyword>
<evidence type="ECO:0008006" key="11">
    <source>
        <dbReference type="Google" id="ProtNLM"/>
    </source>
</evidence>
<evidence type="ECO:0000256" key="1">
    <source>
        <dbReference type="ARBA" id="ARBA00001947"/>
    </source>
</evidence>
<evidence type="ECO:0000256" key="6">
    <source>
        <dbReference type="ARBA" id="ARBA00023049"/>
    </source>
</evidence>
<organism evidence="9 10">
    <name type="scientific">Dreissena polymorpha</name>
    <name type="common">Zebra mussel</name>
    <name type="synonym">Mytilus polymorpha</name>
    <dbReference type="NCBI Taxonomy" id="45954"/>
    <lineage>
        <taxon>Eukaryota</taxon>
        <taxon>Metazoa</taxon>
        <taxon>Spiralia</taxon>
        <taxon>Lophotrochozoa</taxon>
        <taxon>Mollusca</taxon>
        <taxon>Bivalvia</taxon>
        <taxon>Autobranchia</taxon>
        <taxon>Heteroconchia</taxon>
        <taxon>Euheterodonta</taxon>
        <taxon>Imparidentia</taxon>
        <taxon>Neoheterodontei</taxon>
        <taxon>Myida</taxon>
        <taxon>Dreissenoidea</taxon>
        <taxon>Dreissenidae</taxon>
        <taxon>Dreissena</taxon>
    </lineage>
</organism>
<dbReference type="SUPFAM" id="SSF55486">
    <property type="entry name" value="Metalloproteases ('zincins'), catalytic domain"/>
    <property type="match status" value="1"/>
</dbReference>
<sequence>MTRQAGLEPLIWIYTRTTRLMFKQFSVVGLRTIANYMVWRIIQNRARNLNQTFQDIIGEYNKVMYGQNSQEARWKSCMGYTILQLGQAVGSLYVRQAFDEAAKGTALDMIHGIRDAFAQILLEEEWMDESTRKKAKEKSDYMQEWIGYADNILDQENLNDLYSDVEVNSTEYFRNVLGNLHRWGTGDLGLLRLPYNKNGWSDPPTTVNAAYSFLLNNIQFPAGIFQPPFYQKDQPRSMNYGGIGVVIGHEITHGFDDQGSRYDKDGNLRNWWDTSILENFHNKSQCIVDQYGNFQVPDVGLTVNGLNTLGENIADNGGLKQSFRAYRKWVAEVGHEEPLLPGVNFTHNQLFFLNFAQVWCDKEKPEALISLINTDPHSPAQFRVIGTLQNSKDFAETFQCRPGTFMNPAKKCSVW</sequence>
<comment type="cofactor">
    <cofactor evidence="1">
        <name>Zn(2+)</name>
        <dbReference type="ChEBI" id="CHEBI:29105"/>
    </cofactor>
</comment>
<protein>
    <recommendedName>
        <fullName evidence="11">Neprilysin</fullName>
    </recommendedName>
</protein>
<reference evidence="9" key="1">
    <citation type="journal article" date="2019" name="bioRxiv">
        <title>The Genome of the Zebra Mussel, Dreissena polymorpha: A Resource for Invasive Species Research.</title>
        <authorList>
            <person name="McCartney M.A."/>
            <person name="Auch B."/>
            <person name="Kono T."/>
            <person name="Mallez S."/>
            <person name="Zhang Y."/>
            <person name="Obille A."/>
            <person name="Becker A."/>
            <person name="Abrahante J.E."/>
            <person name="Garbe J."/>
            <person name="Badalamenti J.P."/>
            <person name="Herman A."/>
            <person name="Mangelson H."/>
            <person name="Liachko I."/>
            <person name="Sullivan S."/>
            <person name="Sone E.D."/>
            <person name="Koren S."/>
            <person name="Silverstein K.A.T."/>
            <person name="Beckman K.B."/>
            <person name="Gohl D.M."/>
        </authorList>
    </citation>
    <scope>NUCLEOTIDE SEQUENCE</scope>
    <source>
        <strain evidence="9">Duluth1</strain>
        <tissue evidence="9">Whole animal</tissue>
    </source>
</reference>
<dbReference type="InterPro" id="IPR008753">
    <property type="entry name" value="Peptidase_M13_N"/>
</dbReference>
<keyword evidence="3" id="KW-0479">Metal-binding</keyword>
<keyword evidence="2" id="KW-0645">Protease</keyword>
<dbReference type="InterPro" id="IPR024079">
    <property type="entry name" value="MetalloPept_cat_dom_sf"/>
</dbReference>
<feature type="domain" description="Peptidase M13 N-terminal" evidence="8">
    <location>
        <begin position="30"/>
        <end position="148"/>
    </location>
</feature>
<dbReference type="PROSITE" id="PS51885">
    <property type="entry name" value="NEPRILYSIN"/>
    <property type="match status" value="1"/>
</dbReference>
<dbReference type="CDD" id="cd08662">
    <property type="entry name" value="M13"/>
    <property type="match status" value="1"/>
</dbReference>
<dbReference type="EMBL" id="JAIWYP010000014">
    <property type="protein sequence ID" value="KAH3712305.1"/>
    <property type="molecule type" value="Genomic_DNA"/>
</dbReference>
<evidence type="ECO:0000256" key="4">
    <source>
        <dbReference type="ARBA" id="ARBA00022801"/>
    </source>
</evidence>
<dbReference type="PANTHER" id="PTHR11733">
    <property type="entry name" value="ZINC METALLOPROTEASE FAMILY M13 NEPRILYSIN-RELATED"/>
    <property type="match status" value="1"/>
</dbReference>
<dbReference type="Pfam" id="PF01431">
    <property type="entry name" value="Peptidase_M13"/>
    <property type="match status" value="1"/>
</dbReference>
<dbReference type="GO" id="GO:0004222">
    <property type="term" value="F:metalloendopeptidase activity"/>
    <property type="evidence" value="ECO:0007669"/>
    <property type="project" value="InterPro"/>
</dbReference>
<dbReference type="PANTHER" id="PTHR11733:SF133">
    <property type="entry name" value="PHOSPHATE-REGULATING NEUTRAL ENDOPEPTIDASE PHEX"/>
    <property type="match status" value="1"/>
</dbReference>
<keyword evidence="4" id="KW-0378">Hydrolase</keyword>
<dbReference type="Gene3D" id="3.40.390.10">
    <property type="entry name" value="Collagenase (Catalytic Domain)"/>
    <property type="match status" value="1"/>
</dbReference>
<proteinExistence type="predicted"/>
<dbReference type="Pfam" id="PF05649">
    <property type="entry name" value="Peptidase_M13_N"/>
    <property type="match status" value="1"/>
</dbReference>
<feature type="domain" description="Peptidase M13 C-terminal" evidence="7">
    <location>
        <begin position="208"/>
        <end position="414"/>
    </location>
</feature>
<dbReference type="Proteomes" id="UP000828390">
    <property type="component" value="Unassembled WGS sequence"/>
</dbReference>
<evidence type="ECO:0000313" key="9">
    <source>
        <dbReference type="EMBL" id="KAH3712305.1"/>
    </source>
</evidence>
<dbReference type="GO" id="GO:0005886">
    <property type="term" value="C:plasma membrane"/>
    <property type="evidence" value="ECO:0007669"/>
    <property type="project" value="TreeGrafter"/>
</dbReference>
<accession>A0A9D3Z3P8</accession>
<comment type="caution">
    <text evidence="9">The sequence shown here is derived from an EMBL/GenBank/DDBJ whole genome shotgun (WGS) entry which is preliminary data.</text>
</comment>
<evidence type="ECO:0000256" key="2">
    <source>
        <dbReference type="ARBA" id="ARBA00022670"/>
    </source>
</evidence>
<evidence type="ECO:0000256" key="5">
    <source>
        <dbReference type="ARBA" id="ARBA00022833"/>
    </source>
</evidence>
<keyword evidence="10" id="KW-1185">Reference proteome</keyword>
<dbReference type="GO" id="GO:0046872">
    <property type="term" value="F:metal ion binding"/>
    <property type="evidence" value="ECO:0007669"/>
    <property type="project" value="UniProtKB-KW"/>
</dbReference>
<evidence type="ECO:0000259" key="8">
    <source>
        <dbReference type="Pfam" id="PF05649"/>
    </source>
</evidence>
<reference evidence="9" key="2">
    <citation type="submission" date="2020-11" db="EMBL/GenBank/DDBJ databases">
        <authorList>
            <person name="McCartney M.A."/>
            <person name="Auch B."/>
            <person name="Kono T."/>
            <person name="Mallez S."/>
            <person name="Becker A."/>
            <person name="Gohl D.M."/>
            <person name="Silverstein K.A.T."/>
            <person name="Koren S."/>
            <person name="Bechman K.B."/>
            <person name="Herman A."/>
            <person name="Abrahante J.E."/>
            <person name="Garbe J."/>
        </authorList>
    </citation>
    <scope>NUCLEOTIDE SEQUENCE</scope>
    <source>
        <strain evidence="9">Duluth1</strain>
        <tissue evidence="9">Whole animal</tissue>
    </source>
</reference>
<dbReference type="PRINTS" id="PR00786">
    <property type="entry name" value="NEPRILYSIN"/>
</dbReference>
<evidence type="ECO:0000313" key="10">
    <source>
        <dbReference type="Proteomes" id="UP000828390"/>
    </source>
</evidence>
<gene>
    <name evidence="9" type="ORF">DPMN_071999</name>
</gene>
<dbReference type="InterPro" id="IPR018497">
    <property type="entry name" value="Peptidase_M13_C"/>
</dbReference>
<keyword evidence="5" id="KW-0862">Zinc</keyword>
<dbReference type="AlphaFoldDB" id="A0A9D3Z3P8"/>
<name>A0A9D3Z3P8_DREPO</name>